<evidence type="ECO:0000256" key="11">
    <source>
        <dbReference type="ARBA" id="ARBA00022741"/>
    </source>
</evidence>
<proteinExistence type="inferred from homology"/>
<dbReference type="CDD" id="cd14066">
    <property type="entry name" value="STKc_IRAK"/>
    <property type="match status" value="1"/>
</dbReference>
<evidence type="ECO:0000256" key="4">
    <source>
        <dbReference type="ARBA" id="ARBA00012513"/>
    </source>
</evidence>
<comment type="similarity">
    <text evidence="3">In the C-terminal section; belongs to the protein kinase superfamily. Ser/Thr protein kinase family.</text>
</comment>
<dbReference type="GO" id="GO:0004674">
    <property type="term" value="F:protein serine/threonine kinase activity"/>
    <property type="evidence" value="ECO:0007669"/>
    <property type="project" value="UniProtKB-KW"/>
</dbReference>
<evidence type="ECO:0000256" key="16">
    <source>
        <dbReference type="ARBA" id="ARBA00023136"/>
    </source>
</evidence>
<dbReference type="SUPFAM" id="SSF56112">
    <property type="entry name" value="Protein kinase-like (PK-like)"/>
    <property type="match status" value="1"/>
</dbReference>
<keyword evidence="8" id="KW-0812">Transmembrane</keyword>
<dbReference type="GO" id="GO:0002229">
    <property type="term" value="P:defense response to oomycetes"/>
    <property type="evidence" value="ECO:0007669"/>
    <property type="project" value="UniProtKB-ARBA"/>
</dbReference>
<keyword evidence="13" id="KW-0611">Plant defense</keyword>
<evidence type="ECO:0000256" key="21">
    <source>
        <dbReference type="ARBA" id="ARBA00063357"/>
    </source>
</evidence>
<evidence type="ECO:0000256" key="5">
    <source>
        <dbReference type="ARBA" id="ARBA00022475"/>
    </source>
</evidence>
<dbReference type="InterPro" id="IPR000719">
    <property type="entry name" value="Prot_kinase_dom"/>
</dbReference>
<keyword evidence="16" id="KW-0472">Membrane</keyword>
<dbReference type="CDD" id="cd06899">
    <property type="entry name" value="lectin_legume_LecRK_Arcelin_ConA"/>
    <property type="match status" value="1"/>
</dbReference>
<evidence type="ECO:0000313" key="25">
    <source>
        <dbReference type="EMBL" id="MPA69502.1"/>
    </source>
</evidence>
<dbReference type="InterPro" id="IPR008271">
    <property type="entry name" value="Ser/Thr_kinase_AS"/>
</dbReference>
<evidence type="ECO:0000256" key="18">
    <source>
        <dbReference type="ARBA" id="ARBA00023180"/>
    </source>
</evidence>
<dbReference type="InterPro" id="IPR013320">
    <property type="entry name" value="ConA-like_dom_sf"/>
</dbReference>
<keyword evidence="17 25" id="KW-0675">Receptor</keyword>
<evidence type="ECO:0000256" key="12">
    <source>
        <dbReference type="ARBA" id="ARBA00022777"/>
    </source>
</evidence>
<dbReference type="PROSITE" id="PS50011">
    <property type="entry name" value="PROTEIN_KINASE_DOM"/>
    <property type="match status" value="1"/>
</dbReference>
<dbReference type="EMBL" id="GHES01038943">
    <property type="protein sequence ID" value="MPA69502.1"/>
    <property type="molecule type" value="Transcribed_RNA"/>
</dbReference>
<comment type="similarity">
    <text evidence="2">In the N-terminal section; belongs to the leguminous lectin family.</text>
</comment>
<gene>
    <name evidence="25" type="ORF">Din_038943</name>
</gene>
<keyword evidence="5" id="KW-1003">Cell membrane</keyword>
<evidence type="ECO:0000256" key="17">
    <source>
        <dbReference type="ARBA" id="ARBA00023170"/>
    </source>
</evidence>
<dbReference type="InterPro" id="IPR017441">
    <property type="entry name" value="Protein_kinase_ATP_BS"/>
</dbReference>
<dbReference type="AlphaFoldDB" id="A0A5B7BKK4"/>
<dbReference type="Pfam" id="PF00069">
    <property type="entry name" value="Pkinase"/>
    <property type="match status" value="1"/>
</dbReference>
<dbReference type="InterPro" id="IPR019825">
    <property type="entry name" value="Lectin_legB_Mn/Ca_BS"/>
</dbReference>
<evidence type="ECO:0000256" key="20">
    <source>
        <dbReference type="ARBA" id="ARBA00058818"/>
    </source>
</evidence>
<evidence type="ECO:0000256" key="3">
    <source>
        <dbReference type="ARBA" id="ARBA00010217"/>
    </source>
</evidence>
<dbReference type="PANTHER" id="PTHR27007">
    <property type="match status" value="1"/>
</dbReference>
<accession>A0A5B7BKK4</accession>
<comment type="subunit">
    <text evidence="21">Interacts with ABCG40.</text>
</comment>
<dbReference type="Pfam" id="PF00139">
    <property type="entry name" value="Lectin_legB"/>
    <property type="match status" value="1"/>
</dbReference>
<dbReference type="PROSITE" id="PS00308">
    <property type="entry name" value="LECTIN_LEGUME_ALPHA"/>
    <property type="match status" value="1"/>
</dbReference>
<dbReference type="InterPro" id="IPR011009">
    <property type="entry name" value="Kinase-like_dom_sf"/>
</dbReference>
<organism evidence="25">
    <name type="scientific">Davidia involucrata</name>
    <name type="common">Dove tree</name>
    <dbReference type="NCBI Taxonomy" id="16924"/>
    <lineage>
        <taxon>Eukaryota</taxon>
        <taxon>Viridiplantae</taxon>
        <taxon>Streptophyta</taxon>
        <taxon>Embryophyta</taxon>
        <taxon>Tracheophyta</taxon>
        <taxon>Spermatophyta</taxon>
        <taxon>Magnoliopsida</taxon>
        <taxon>eudicotyledons</taxon>
        <taxon>Gunneridae</taxon>
        <taxon>Pentapetalae</taxon>
        <taxon>asterids</taxon>
        <taxon>Cornales</taxon>
        <taxon>Nyssaceae</taxon>
        <taxon>Davidia</taxon>
    </lineage>
</organism>
<evidence type="ECO:0000256" key="14">
    <source>
        <dbReference type="ARBA" id="ARBA00022840"/>
    </source>
</evidence>
<keyword evidence="12 25" id="KW-0418">Kinase</keyword>
<keyword evidence="7 25" id="KW-0808">Transferase</keyword>
<keyword evidence="18" id="KW-0325">Glycoprotein</keyword>
<dbReference type="InterPro" id="IPR000985">
    <property type="entry name" value="Lectin_LegA_CS"/>
</dbReference>
<dbReference type="InterPro" id="IPR001220">
    <property type="entry name" value="Legume_lectin_dom"/>
</dbReference>
<comment type="subcellular location">
    <subcellularLocation>
        <location evidence="1">Cell membrane</location>
        <topology evidence="1">Single-pass type I membrane protein</topology>
    </subcellularLocation>
</comment>
<evidence type="ECO:0000256" key="22">
    <source>
        <dbReference type="PROSITE-ProRule" id="PRU10141"/>
    </source>
</evidence>
<keyword evidence="10 25" id="KW-0430">Lectin</keyword>
<dbReference type="SMART" id="SM00220">
    <property type="entry name" value="S_TKc"/>
    <property type="match status" value="1"/>
</dbReference>
<dbReference type="Gene3D" id="2.60.120.200">
    <property type="match status" value="1"/>
</dbReference>
<evidence type="ECO:0000256" key="19">
    <source>
        <dbReference type="ARBA" id="ARBA00058054"/>
    </source>
</evidence>
<keyword evidence="6" id="KW-0723">Serine/threonine-protein kinase</keyword>
<evidence type="ECO:0000256" key="13">
    <source>
        <dbReference type="ARBA" id="ARBA00022821"/>
    </source>
</evidence>
<reference evidence="25" key="1">
    <citation type="submission" date="2019-08" db="EMBL/GenBank/DDBJ databases">
        <title>Reference gene set and small RNA set construction with multiple tissues from Davidia involucrata Baill.</title>
        <authorList>
            <person name="Yang H."/>
            <person name="Zhou C."/>
            <person name="Li G."/>
            <person name="Wang J."/>
            <person name="Gao P."/>
            <person name="Wang M."/>
            <person name="Wang R."/>
            <person name="Zhao Y."/>
        </authorList>
    </citation>
    <scope>NUCLEOTIDE SEQUENCE</scope>
    <source>
        <tissue evidence="25">Mixed with DoveR01_LX</tissue>
    </source>
</reference>
<dbReference type="SUPFAM" id="SSF49899">
    <property type="entry name" value="Concanavalin A-like lectins/glucanases"/>
    <property type="match status" value="1"/>
</dbReference>
<keyword evidence="14 22" id="KW-0067">ATP-binding</keyword>
<evidence type="ECO:0000256" key="10">
    <source>
        <dbReference type="ARBA" id="ARBA00022734"/>
    </source>
</evidence>
<keyword evidence="9 23" id="KW-0732">Signal</keyword>
<dbReference type="FunFam" id="1.10.510.10:FF:000240">
    <property type="entry name" value="Lectin-domain containing receptor kinase A4.3"/>
    <property type="match status" value="1"/>
</dbReference>
<evidence type="ECO:0000256" key="1">
    <source>
        <dbReference type="ARBA" id="ARBA00004251"/>
    </source>
</evidence>
<protein>
    <recommendedName>
        <fullName evidence="4">non-specific serine/threonine protein kinase</fullName>
        <ecNumber evidence="4">2.7.11.1</ecNumber>
    </recommendedName>
</protein>
<dbReference type="PROSITE" id="PS00307">
    <property type="entry name" value="LECTIN_LEGUME_BETA"/>
    <property type="match status" value="1"/>
</dbReference>
<evidence type="ECO:0000256" key="7">
    <source>
        <dbReference type="ARBA" id="ARBA00022679"/>
    </source>
</evidence>
<feature type="signal peptide" evidence="23">
    <location>
        <begin position="1"/>
        <end position="15"/>
    </location>
</feature>
<dbReference type="PROSITE" id="PS00107">
    <property type="entry name" value="PROTEIN_KINASE_ATP"/>
    <property type="match status" value="1"/>
</dbReference>
<evidence type="ECO:0000256" key="8">
    <source>
        <dbReference type="ARBA" id="ARBA00022692"/>
    </source>
</evidence>
<keyword evidence="15" id="KW-1133">Transmembrane helix</keyword>
<dbReference type="GO" id="GO:0005524">
    <property type="term" value="F:ATP binding"/>
    <property type="evidence" value="ECO:0007669"/>
    <property type="project" value="UniProtKB-UniRule"/>
</dbReference>
<dbReference type="Gene3D" id="3.30.200.20">
    <property type="entry name" value="Phosphorylase Kinase, domain 1"/>
    <property type="match status" value="1"/>
</dbReference>
<keyword evidence="11 22" id="KW-0547">Nucleotide-binding</keyword>
<feature type="domain" description="Protein kinase" evidence="24">
    <location>
        <begin position="345"/>
        <end position="622"/>
    </location>
</feature>
<dbReference type="GO" id="GO:0009626">
    <property type="term" value="P:plant-type hypersensitive response"/>
    <property type="evidence" value="ECO:0007669"/>
    <property type="project" value="UniProtKB-ARBA"/>
</dbReference>
<evidence type="ECO:0000259" key="24">
    <source>
        <dbReference type="PROSITE" id="PS50011"/>
    </source>
</evidence>
<dbReference type="PROSITE" id="PS00108">
    <property type="entry name" value="PROTEIN_KINASE_ST"/>
    <property type="match status" value="1"/>
</dbReference>
<name>A0A5B7BKK4_DAVIN</name>
<dbReference type="FunFam" id="3.30.200.20:FF:000168">
    <property type="entry name" value="L-type lectin-domain containing receptor kinase IX.1"/>
    <property type="match status" value="1"/>
</dbReference>
<feature type="binding site" evidence="22">
    <location>
        <position position="374"/>
    </location>
    <ligand>
        <name>ATP</name>
        <dbReference type="ChEBI" id="CHEBI:30616"/>
    </ligand>
</feature>
<sequence length="688" mass="75986">MITFLFFLMIPFATPLYFNLPNIGLSDSDSINCTGDAYISNQGIQVTPDPDERNESSLLQKTGRATYIQPLHLWDKASGKLTDFTTSFSIVIAHQSYSPYGEGLAFFLAPNGSSIPPDATGGRLGLANANQTTKDSVNQTTNRFVAVEFDTYRNNEWEKDTPINHVGININSVVSITQPVYWASSITTGKTEEARISYNSSTQNLSVAFTGFENGATLYYRVDLSQYLPEWVTFGFSAATGNGSFEKNSVISWEFNSTLQIDDDNIKEVPGDDKNKTGLVVGLSVGSCVLVGGLALVGFGLWKKRNRPEKGEGLGFDPSMDNEFERGSGPKKFPYSELARATNNFAEEVKLGEGGFGGVYRGFLRELNSYVAVKRISSGSKQGLKEYASEVRIISQLRHKNLVRLIGWCHEKRELLLVYEFMPNGSLDSHLFKEKNLMWAVRYKIAQGLALALLYLHEEGEQCVVHRDIKSSNVMLDSNFNAKLGDFGLARFVDHEKESETTDVAGTMGYMAPEYFAMGKASKESDVYSFGIVALEIACGRKTIDPRAQVNQRAMLEWVWELYGTGKLLEAADPKLGAEFDEQEMERLMIVGLWCAHPDYVVRPSIRQATRVLHFESPLPILPSKMPVPPSFAPPVTSLISSSHVATDSETSSQIKSSSYSSNTISSTLTTSSAASSHLHHLSQNKLT</sequence>
<dbReference type="InterPro" id="IPR050528">
    <property type="entry name" value="L-type_Lectin-RKs"/>
</dbReference>
<comment type="function">
    <text evidence="20">Promotes hydrogen peroxide H(2)O(2) production and cell death.</text>
</comment>
<dbReference type="EC" id="2.7.11.1" evidence="4"/>
<evidence type="ECO:0000256" key="9">
    <source>
        <dbReference type="ARBA" id="ARBA00022729"/>
    </source>
</evidence>
<evidence type="ECO:0000256" key="15">
    <source>
        <dbReference type="ARBA" id="ARBA00022989"/>
    </source>
</evidence>
<comment type="function">
    <text evidence="19">Involved in resistance response to the pathogenic oomycetes Phytophthora infestans and Phytophthora capsici.</text>
</comment>
<dbReference type="GO" id="GO:0030246">
    <property type="term" value="F:carbohydrate binding"/>
    <property type="evidence" value="ECO:0007669"/>
    <property type="project" value="UniProtKB-KW"/>
</dbReference>
<evidence type="ECO:0000256" key="23">
    <source>
        <dbReference type="SAM" id="SignalP"/>
    </source>
</evidence>
<dbReference type="GO" id="GO:0005886">
    <property type="term" value="C:plasma membrane"/>
    <property type="evidence" value="ECO:0007669"/>
    <property type="project" value="UniProtKB-SubCell"/>
</dbReference>
<evidence type="ECO:0000256" key="6">
    <source>
        <dbReference type="ARBA" id="ARBA00022527"/>
    </source>
</evidence>
<dbReference type="Gene3D" id="1.10.510.10">
    <property type="entry name" value="Transferase(Phosphotransferase) domain 1"/>
    <property type="match status" value="1"/>
</dbReference>
<dbReference type="FunFam" id="2.60.120.200:FF:000103">
    <property type="entry name" value="L-type lectin-domain containing receptor kinase IX.1"/>
    <property type="match status" value="1"/>
</dbReference>
<evidence type="ECO:0000256" key="2">
    <source>
        <dbReference type="ARBA" id="ARBA00008536"/>
    </source>
</evidence>
<feature type="chain" id="PRO_5022984178" description="non-specific serine/threonine protein kinase" evidence="23">
    <location>
        <begin position="16"/>
        <end position="688"/>
    </location>
</feature>